<dbReference type="InterPro" id="IPR012292">
    <property type="entry name" value="Globin/Proto"/>
</dbReference>
<dbReference type="OrthoDB" id="9812260at2"/>
<dbReference type="SUPFAM" id="SSF55073">
    <property type="entry name" value="Nucleotide cyclase"/>
    <property type="match status" value="1"/>
</dbReference>
<dbReference type="InterPro" id="IPR050469">
    <property type="entry name" value="Diguanylate_Cyclase"/>
</dbReference>
<dbReference type="CDD" id="cd01949">
    <property type="entry name" value="GGDEF"/>
    <property type="match status" value="1"/>
</dbReference>
<dbReference type="InterPro" id="IPR009050">
    <property type="entry name" value="Globin-like_sf"/>
</dbReference>
<dbReference type="Proteomes" id="UP000251647">
    <property type="component" value="Unassembled WGS sequence"/>
</dbReference>
<dbReference type="InterPro" id="IPR000160">
    <property type="entry name" value="GGDEF_dom"/>
</dbReference>
<dbReference type="Gene3D" id="3.30.70.270">
    <property type="match status" value="1"/>
</dbReference>
<evidence type="ECO:0000256" key="2">
    <source>
        <dbReference type="ARBA" id="ARBA00012528"/>
    </source>
</evidence>
<dbReference type="NCBIfam" id="TIGR00254">
    <property type="entry name" value="GGDEF"/>
    <property type="match status" value="1"/>
</dbReference>
<dbReference type="InterPro" id="IPR044398">
    <property type="entry name" value="Globin-sensor_dom"/>
</dbReference>
<dbReference type="GO" id="GO:0020037">
    <property type="term" value="F:heme binding"/>
    <property type="evidence" value="ECO:0007669"/>
    <property type="project" value="InterPro"/>
</dbReference>
<accession>A0A2T3QIV8</accession>
<dbReference type="SUPFAM" id="SSF46458">
    <property type="entry name" value="Globin-like"/>
    <property type="match status" value="1"/>
</dbReference>
<protein>
    <recommendedName>
        <fullName evidence="3">Diguanylate cyclase DosC</fullName>
        <ecNumber evidence="2">2.7.7.65</ecNumber>
    </recommendedName>
    <alternativeName>
        <fullName evidence="4">Direct oxygen-sensing cyclase</fullName>
    </alternativeName>
</protein>
<comment type="catalytic activity">
    <reaction evidence="5">
        <text>2 GTP = 3',3'-c-di-GMP + 2 diphosphate</text>
        <dbReference type="Rhea" id="RHEA:24898"/>
        <dbReference type="ChEBI" id="CHEBI:33019"/>
        <dbReference type="ChEBI" id="CHEBI:37565"/>
        <dbReference type="ChEBI" id="CHEBI:58805"/>
        <dbReference type="EC" id="2.7.7.65"/>
    </reaction>
</comment>
<dbReference type="GO" id="GO:0019825">
    <property type="term" value="F:oxygen binding"/>
    <property type="evidence" value="ECO:0007669"/>
    <property type="project" value="InterPro"/>
</dbReference>
<evidence type="ECO:0000256" key="4">
    <source>
        <dbReference type="ARBA" id="ARBA00029839"/>
    </source>
</evidence>
<name>A0A2T3QIV8_PHODM</name>
<evidence type="ECO:0000256" key="1">
    <source>
        <dbReference type="ARBA" id="ARBA00001946"/>
    </source>
</evidence>
<evidence type="ECO:0000256" key="5">
    <source>
        <dbReference type="ARBA" id="ARBA00034247"/>
    </source>
</evidence>
<reference evidence="6 7" key="1">
    <citation type="submission" date="2018-06" db="EMBL/GenBank/DDBJ databases">
        <authorList>
            <consortium name="Pathogen Informatics"/>
            <person name="Doyle S."/>
        </authorList>
    </citation>
    <scope>NUCLEOTIDE SEQUENCE [LARGE SCALE GENOMIC DNA]</scope>
    <source>
        <strain evidence="6 7">NCTC11647</strain>
    </source>
</reference>
<dbReference type="PANTHER" id="PTHR45138:SF9">
    <property type="entry name" value="DIGUANYLATE CYCLASE DGCM-RELATED"/>
    <property type="match status" value="1"/>
</dbReference>
<evidence type="ECO:0000256" key="3">
    <source>
        <dbReference type="ARBA" id="ARBA00015125"/>
    </source>
</evidence>
<dbReference type="AlphaFoldDB" id="A0A2T3QIV8"/>
<dbReference type="EMBL" id="UATL01000005">
    <property type="protein sequence ID" value="SPY44146.1"/>
    <property type="molecule type" value="Genomic_DNA"/>
</dbReference>
<dbReference type="Pfam" id="PF11563">
    <property type="entry name" value="Protoglobin"/>
    <property type="match status" value="1"/>
</dbReference>
<dbReference type="PROSITE" id="PS50887">
    <property type="entry name" value="GGDEF"/>
    <property type="match status" value="1"/>
</dbReference>
<proteinExistence type="predicted"/>
<dbReference type="RefSeq" id="WP_005305987.1">
    <property type="nucleotide sequence ID" value="NZ_PYOG01000014.1"/>
</dbReference>
<dbReference type="InterPro" id="IPR029787">
    <property type="entry name" value="Nucleotide_cyclase"/>
</dbReference>
<dbReference type="InterPro" id="IPR043128">
    <property type="entry name" value="Rev_trsase/Diguanyl_cyclase"/>
</dbReference>
<organism evidence="6 7">
    <name type="scientific">Photobacterium damselae</name>
    <dbReference type="NCBI Taxonomy" id="38293"/>
    <lineage>
        <taxon>Bacteria</taxon>
        <taxon>Pseudomonadati</taxon>
        <taxon>Pseudomonadota</taxon>
        <taxon>Gammaproteobacteria</taxon>
        <taxon>Vibrionales</taxon>
        <taxon>Vibrionaceae</taxon>
        <taxon>Photobacterium</taxon>
    </lineage>
</organism>
<dbReference type="GO" id="GO:0052621">
    <property type="term" value="F:diguanylate cyclase activity"/>
    <property type="evidence" value="ECO:0007669"/>
    <property type="project" value="UniProtKB-EC"/>
</dbReference>
<dbReference type="EC" id="2.7.7.65" evidence="2"/>
<dbReference type="FunFam" id="3.30.70.270:FF:000001">
    <property type="entry name" value="Diguanylate cyclase domain protein"/>
    <property type="match status" value="1"/>
</dbReference>
<dbReference type="Gene3D" id="1.10.490.10">
    <property type="entry name" value="Globins"/>
    <property type="match status" value="1"/>
</dbReference>
<dbReference type="Pfam" id="PF00990">
    <property type="entry name" value="GGDEF"/>
    <property type="match status" value="1"/>
</dbReference>
<sequence>MDARNLIYQTLAEQLNINEHDIEQRKISLSFVEQDEVNLQQCLKWLEPLIPQVVQEFYQHQVSIPEIALIIGDKDTLKRLHYSMSQYITELFSGSYDMDYVAKRLQIGRIHQRIGVTPKLYLSGINRLQHLLEDIIRDYSEDELQTNQILSSLKKLMYFDNQLVFDTYISTLQSEVIVANKQLESYANNLEQIVSDRTQRLEELALKDALTSLYNRHSFQEIVDKNISYAERTSGWGSLLYLDINRFKEVNDTFGHQAGDQVLIELADSMRETLRKSDSAARHGGDEFCIWLPNTALKKTQILVERLCRHFDQHKSHDVSLSIGVTSVYPEHYLPFEKLLIEADELMYQAKKIAHQTHQNEVMYHQDLSTVTMLQSAG</sequence>
<evidence type="ECO:0000313" key="6">
    <source>
        <dbReference type="EMBL" id="SPY44146.1"/>
    </source>
</evidence>
<comment type="cofactor">
    <cofactor evidence="1">
        <name>Mg(2+)</name>
        <dbReference type="ChEBI" id="CHEBI:18420"/>
    </cofactor>
</comment>
<dbReference type="CDD" id="cd14758">
    <property type="entry name" value="GS_GGDEF_1"/>
    <property type="match status" value="1"/>
</dbReference>
<gene>
    <name evidence="6" type="primary">pleD_4</name>
    <name evidence="6" type="ORF">NCTC11647_03083</name>
</gene>
<dbReference type="SMART" id="SM00267">
    <property type="entry name" value="GGDEF"/>
    <property type="match status" value="1"/>
</dbReference>
<evidence type="ECO:0000313" key="7">
    <source>
        <dbReference type="Proteomes" id="UP000251647"/>
    </source>
</evidence>
<dbReference type="PANTHER" id="PTHR45138">
    <property type="entry name" value="REGULATORY COMPONENTS OF SENSORY TRANSDUCTION SYSTEM"/>
    <property type="match status" value="1"/>
</dbReference>